<feature type="domain" description="TNase-like" evidence="1">
    <location>
        <begin position="104"/>
        <end position="169"/>
    </location>
</feature>
<proteinExistence type="predicted"/>
<dbReference type="Gene3D" id="2.40.50.90">
    <property type="match status" value="1"/>
</dbReference>
<dbReference type="Proteomes" id="UP000295678">
    <property type="component" value="Unassembled WGS sequence"/>
</dbReference>
<dbReference type="InterPro" id="IPR035437">
    <property type="entry name" value="SNase_OB-fold_sf"/>
</dbReference>
<dbReference type="GO" id="GO:0004519">
    <property type="term" value="F:endonuclease activity"/>
    <property type="evidence" value="ECO:0007669"/>
    <property type="project" value="UniProtKB-KW"/>
</dbReference>
<name>A0A4V2UY36_9HYPH</name>
<keyword evidence="3" id="KW-1185">Reference proteome</keyword>
<dbReference type="InterPro" id="IPR016071">
    <property type="entry name" value="Staphylococal_nuclease_OB-fold"/>
</dbReference>
<evidence type="ECO:0000313" key="2">
    <source>
        <dbReference type="EMBL" id="TCT05858.1"/>
    </source>
</evidence>
<evidence type="ECO:0000259" key="1">
    <source>
        <dbReference type="Pfam" id="PF00565"/>
    </source>
</evidence>
<reference evidence="2 3" key="1">
    <citation type="submission" date="2019-03" db="EMBL/GenBank/DDBJ databases">
        <title>Genomic Encyclopedia of Type Strains, Phase IV (KMG-IV): sequencing the most valuable type-strain genomes for metagenomic binning, comparative biology and taxonomic classification.</title>
        <authorList>
            <person name="Goeker M."/>
        </authorList>
    </citation>
    <scope>NUCLEOTIDE SEQUENCE [LARGE SCALE GENOMIC DNA]</scope>
    <source>
        <strain evidence="2 3">DSM 19345</strain>
    </source>
</reference>
<gene>
    <name evidence="2" type="ORF">EDC22_11228</name>
</gene>
<organism evidence="2 3">
    <name type="scientific">Tepidamorphus gemmatus</name>
    <dbReference type="NCBI Taxonomy" id="747076"/>
    <lineage>
        <taxon>Bacteria</taxon>
        <taxon>Pseudomonadati</taxon>
        <taxon>Pseudomonadota</taxon>
        <taxon>Alphaproteobacteria</taxon>
        <taxon>Hyphomicrobiales</taxon>
        <taxon>Tepidamorphaceae</taxon>
        <taxon>Tepidamorphus</taxon>
    </lineage>
</organism>
<dbReference type="AlphaFoldDB" id="A0A4V2UY36"/>
<dbReference type="EMBL" id="SMAK01000012">
    <property type="protein sequence ID" value="TCT05858.1"/>
    <property type="molecule type" value="Genomic_DNA"/>
</dbReference>
<comment type="caution">
    <text evidence="2">The sequence shown here is derived from an EMBL/GenBank/DDBJ whole genome shotgun (WGS) entry which is preliminary data.</text>
</comment>
<keyword evidence="2" id="KW-0540">Nuclease</keyword>
<keyword evidence="2" id="KW-0255">Endonuclease</keyword>
<keyword evidence="2" id="KW-0378">Hydrolase</keyword>
<sequence length="275" mass="29484">MAWWRFPGLWGMSRLPAAAVAVMIIALEGGAVACPTGPVETVQVAEVISATELRLADGRRIRLAQLLIEPAAAGESAARIAAAAQRSVAEAVAQVGGRLAIRTLAARPDRHGRIPANVETPGRGGGWLQGRLVESGLAQVSALLDDPTCIGDLLRREAAARSERRGLWSTEIGTIWQAGDPGALAARTGHFAIVEGRIVSVGERRRRTYLNFGVNWVEDFTVLIEADDLPRLQAAGLVVGDLEGRWVRVRGWIRDDRGPAIRITHPGQLDIVGTR</sequence>
<dbReference type="Pfam" id="PF00565">
    <property type="entry name" value="SNase"/>
    <property type="match status" value="1"/>
</dbReference>
<dbReference type="SUPFAM" id="SSF50199">
    <property type="entry name" value="Staphylococcal nuclease"/>
    <property type="match status" value="1"/>
</dbReference>
<protein>
    <submittedName>
        <fullName evidence="2">Endonuclease YncB(Thermonuclease family)</fullName>
    </submittedName>
</protein>
<evidence type="ECO:0000313" key="3">
    <source>
        <dbReference type="Proteomes" id="UP000295678"/>
    </source>
</evidence>
<accession>A0A4V2UY36</accession>